<dbReference type="InterPro" id="IPR037167">
    <property type="entry name" value="Peptidase_S11_C_sf"/>
</dbReference>
<feature type="chain" id="PRO_5045845663" description="serine-type D-Ala-D-Ala carboxypeptidase" evidence="14">
    <location>
        <begin position="20"/>
        <end position="385"/>
    </location>
</feature>
<evidence type="ECO:0000256" key="10">
    <source>
        <dbReference type="ARBA" id="ARBA00022984"/>
    </source>
</evidence>
<evidence type="ECO:0000256" key="14">
    <source>
        <dbReference type="SAM" id="SignalP"/>
    </source>
</evidence>
<dbReference type="SMART" id="SM00936">
    <property type="entry name" value="PBP5_C"/>
    <property type="match status" value="1"/>
</dbReference>
<dbReference type="PANTHER" id="PTHR21581">
    <property type="entry name" value="D-ALANYL-D-ALANINE CARBOXYPEPTIDASE"/>
    <property type="match status" value="1"/>
</dbReference>
<reference evidence="16 17" key="1">
    <citation type="submission" date="2024-02" db="EMBL/GenBank/DDBJ databases">
        <title>Bacteria isolated from the canopy kelp, Nereocystis luetkeana.</title>
        <authorList>
            <person name="Pfister C.A."/>
            <person name="Younker I.T."/>
            <person name="Light S.H."/>
        </authorList>
    </citation>
    <scope>NUCLEOTIDE SEQUENCE [LARGE SCALE GENOMIC DNA]</scope>
    <source>
        <strain evidence="16 17">TI.2.07</strain>
    </source>
</reference>
<comment type="function">
    <text evidence="1">Removes C-terminal D-alanyl residues from sugar-peptide cell wall precursors.</text>
</comment>
<evidence type="ECO:0000313" key="16">
    <source>
        <dbReference type="EMBL" id="MEL0657937.1"/>
    </source>
</evidence>
<dbReference type="InterPro" id="IPR018044">
    <property type="entry name" value="Peptidase_S11"/>
</dbReference>
<dbReference type="PRINTS" id="PR00725">
    <property type="entry name" value="DADACBPTASE1"/>
</dbReference>
<dbReference type="InterPro" id="IPR001967">
    <property type="entry name" value="Peptidase_S11_N"/>
</dbReference>
<feature type="domain" description="Peptidase S11 D-Ala-D-Ala carboxypeptidase A C-terminal" evidence="15">
    <location>
        <begin position="275"/>
        <end position="365"/>
    </location>
</feature>
<evidence type="ECO:0000256" key="9">
    <source>
        <dbReference type="ARBA" id="ARBA00022960"/>
    </source>
</evidence>
<dbReference type="EMBL" id="JBAKBA010000003">
    <property type="protein sequence ID" value="MEL0657937.1"/>
    <property type="molecule type" value="Genomic_DNA"/>
</dbReference>
<keyword evidence="9" id="KW-0133">Cell shape</keyword>
<evidence type="ECO:0000256" key="6">
    <source>
        <dbReference type="ARBA" id="ARBA00022670"/>
    </source>
</evidence>
<dbReference type="Pfam" id="PF07943">
    <property type="entry name" value="PBP5_C"/>
    <property type="match status" value="1"/>
</dbReference>
<gene>
    <name evidence="16" type="ORF">V6255_02195</name>
</gene>
<keyword evidence="8 16" id="KW-0378">Hydrolase</keyword>
<accession>A0ABU9H8E4</accession>
<keyword evidence="11" id="KW-0961">Cell wall biogenesis/degradation</keyword>
<comment type="caution">
    <text evidence="16">The sequence shown here is derived from an EMBL/GenBank/DDBJ whole genome shotgun (WGS) entry which is preliminary data.</text>
</comment>
<keyword evidence="6" id="KW-0645">Protease</keyword>
<dbReference type="Pfam" id="PF00768">
    <property type="entry name" value="Peptidase_S11"/>
    <property type="match status" value="1"/>
</dbReference>
<dbReference type="RefSeq" id="WP_160060415.1">
    <property type="nucleotide sequence ID" value="NZ_JBAKBA010000003.1"/>
</dbReference>
<feature type="signal peptide" evidence="14">
    <location>
        <begin position="1"/>
        <end position="19"/>
    </location>
</feature>
<keyword evidence="7 14" id="KW-0732">Signal</keyword>
<evidence type="ECO:0000256" key="1">
    <source>
        <dbReference type="ARBA" id="ARBA00003217"/>
    </source>
</evidence>
<dbReference type="InterPro" id="IPR015956">
    <property type="entry name" value="Peniciliin-bd_prot_C_sf"/>
</dbReference>
<dbReference type="InterPro" id="IPR012338">
    <property type="entry name" value="Beta-lactam/transpept-like"/>
</dbReference>
<keyword evidence="17" id="KW-1185">Reference proteome</keyword>
<proteinExistence type="inferred from homology"/>
<protein>
    <recommendedName>
        <fullName evidence="4">serine-type D-Ala-D-Ala carboxypeptidase</fullName>
        <ecNumber evidence="4">3.4.16.4</ecNumber>
    </recommendedName>
</protein>
<evidence type="ECO:0000256" key="5">
    <source>
        <dbReference type="ARBA" id="ARBA00022645"/>
    </source>
</evidence>
<dbReference type="GO" id="GO:0004180">
    <property type="term" value="F:carboxypeptidase activity"/>
    <property type="evidence" value="ECO:0007669"/>
    <property type="project" value="UniProtKB-KW"/>
</dbReference>
<comment type="pathway">
    <text evidence="2">Cell wall biogenesis; peptidoglycan biosynthesis.</text>
</comment>
<dbReference type="Gene3D" id="3.40.710.10">
    <property type="entry name" value="DD-peptidase/beta-lactamase superfamily"/>
    <property type="match status" value="1"/>
</dbReference>
<evidence type="ECO:0000256" key="11">
    <source>
        <dbReference type="ARBA" id="ARBA00023316"/>
    </source>
</evidence>
<sequence length="385" mass="42522">MKKISLLLITFLFSINVFAAPMIIPKAPSIAAKGYLLIDFDSGKVLSENNSEETLEPASLTKMMTSYIIGQELKSGNLKLTDKVTISNNAWSKNFPDSSKMFIEIGKEVTVEDLNRGIIIQSGNDACVAMAEHIAGSEPAFADLMNSWALQLGMNDTHFVNSHGLHADGHHTTAKDMATLAKAIITDVPNEYKIYSEKSFKYNGIVQYNRNGLLWDKSLNVDGMKTGHTSAAGYSLVSSATKDGMRLISVVMGTRSDDSRKVESKKLLNWGFRFFETITPYKANDQLASERIWMGTQANIRLGVPVDTPLTLPRNQSQNLKADFVINNELRAPIQKGDKVGQVNYTLGDEAIATYDLIALETVEEGGIFSRIIDYVKLLFIGWFG</sequence>
<dbReference type="InterPro" id="IPR012907">
    <property type="entry name" value="Peptidase_S11_C"/>
</dbReference>
<organism evidence="16 17">
    <name type="scientific">Psychromonas arctica</name>
    <dbReference type="NCBI Taxonomy" id="168275"/>
    <lineage>
        <taxon>Bacteria</taxon>
        <taxon>Pseudomonadati</taxon>
        <taxon>Pseudomonadota</taxon>
        <taxon>Gammaproteobacteria</taxon>
        <taxon>Alteromonadales</taxon>
        <taxon>Psychromonadaceae</taxon>
        <taxon>Psychromonas</taxon>
    </lineage>
</organism>
<evidence type="ECO:0000256" key="2">
    <source>
        <dbReference type="ARBA" id="ARBA00004752"/>
    </source>
</evidence>
<evidence type="ECO:0000256" key="7">
    <source>
        <dbReference type="ARBA" id="ARBA00022729"/>
    </source>
</evidence>
<evidence type="ECO:0000256" key="12">
    <source>
        <dbReference type="ARBA" id="ARBA00034000"/>
    </source>
</evidence>
<keyword evidence="10" id="KW-0573">Peptidoglycan synthesis</keyword>
<dbReference type="SUPFAM" id="SSF69189">
    <property type="entry name" value="Penicillin-binding protein associated domain"/>
    <property type="match status" value="1"/>
</dbReference>
<evidence type="ECO:0000256" key="8">
    <source>
        <dbReference type="ARBA" id="ARBA00022801"/>
    </source>
</evidence>
<evidence type="ECO:0000256" key="3">
    <source>
        <dbReference type="ARBA" id="ARBA00007164"/>
    </source>
</evidence>
<keyword evidence="5 16" id="KW-0121">Carboxypeptidase</keyword>
<dbReference type="SUPFAM" id="SSF56601">
    <property type="entry name" value="beta-lactamase/transpeptidase-like"/>
    <property type="match status" value="1"/>
</dbReference>
<dbReference type="EC" id="3.4.16.4" evidence="4"/>
<name>A0ABU9H8E4_9GAMM</name>
<comment type="similarity">
    <text evidence="3 13">Belongs to the peptidase S11 family.</text>
</comment>
<dbReference type="Gene3D" id="2.60.410.10">
    <property type="entry name" value="D-Ala-D-Ala carboxypeptidase, C-terminal domain"/>
    <property type="match status" value="1"/>
</dbReference>
<dbReference type="Proteomes" id="UP001366060">
    <property type="component" value="Unassembled WGS sequence"/>
</dbReference>
<evidence type="ECO:0000259" key="15">
    <source>
        <dbReference type="SMART" id="SM00936"/>
    </source>
</evidence>
<evidence type="ECO:0000313" key="17">
    <source>
        <dbReference type="Proteomes" id="UP001366060"/>
    </source>
</evidence>
<evidence type="ECO:0000256" key="4">
    <source>
        <dbReference type="ARBA" id="ARBA00012448"/>
    </source>
</evidence>
<evidence type="ECO:0000256" key="13">
    <source>
        <dbReference type="RuleBase" id="RU004016"/>
    </source>
</evidence>
<dbReference type="PANTHER" id="PTHR21581:SF6">
    <property type="entry name" value="TRAFFICKING PROTEIN PARTICLE COMPLEX SUBUNIT 12"/>
    <property type="match status" value="1"/>
</dbReference>
<comment type="catalytic activity">
    <reaction evidence="12">
        <text>Preferential cleavage: (Ac)2-L-Lys-D-Ala-|-D-Ala. Also transpeptidation of peptidyl-alanyl moieties that are N-acyl substituents of D-alanine.</text>
        <dbReference type="EC" id="3.4.16.4"/>
    </reaction>
</comment>